<dbReference type="InterPro" id="IPR004038">
    <property type="entry name" value="Ribosomal_eL8/eL30/eS12/Gad45"/>
</dbReference>
<gene>
    <name evidence="2" type="ORF">F9B85_01295</name>
</gene>
<organism evidence="2 3">
    <name type="scientific">Heliorestis acidaminivorans</name>
    <dbReference type="NCBI Taxonomy" id="553427"/>
    <lineage>
        <taxon>Bacteria</taxon>
        <taxon>Bacillati</taxon>
        <taxon>Bacillota</taxon>
        <taxon>Clostridia</taxon>
        <taxon>Eubacteriales</taxon>
        <taxon>Heliobacteriaceae</taxon>
        <taxon>Heliorestis</taxon>
    </lineage>
</organism>
<keyword evidence="3" id="KW-1185">Reference proteome</keyword>
<dbReference type="EMBL" id="WBXO01000001">
    <property type="protein sequence ID" value="KAB2954353.1"/>
    <property type="molecule type" value="Genomic_DNA"/>
</dbReference>
<proteinExistence type="predicted"/>
<dbReference type="SUPFAM" id="SSF55315">
    <property type="entry name" value="L30e-like"/>
    <property type="match status" value="1"/>
</dbReference>
<accession>A0A6I0F4A3</accession>
<protein>
    <submittedName>
        <fullName evidence="2">L7Ae/L30e/S12e/Gadd45 family protein</fullName>
    </submittedName>
</protein>
<reference evidence="2 3" key="1">
    <citation type="submission" date="2019-10" db="EMBL/GenBank/DDBJ databases">
        <title>Whole-genome sequence of the extremophile Heliorestis acidaminivorans DSM 24790.</title>
        <authorList>
            <person name="Kyndt J.A."/>
            <person name="Meyer T.E."/>
        </authorList>
    </citation>
    <scope>NUCLEOTIDE SEQUENCE [LARGE SCALE GENOMIC DNA]</scope>
    <source>
        <strain evidence="2 3">DSM 24790</strain>
    </source>
</reference>
<name>A0A6I0F4A3_9FIRM</name>
<dbReference type="InterPro" id="IPR029064">
    <property type="entry name" value="Ribosomal_eL30-like_sf"/>
</dbReference>
<dbReference type="OrthoDB" id="9794863at2"/>
<dbReference type="AlphaFoldDB" id="A0A6I0F4A3"/>
<evidence type="ECO:0000313" key="3">
    <source>
        <dbReference type="Proteomes" id="UP000468766"/>
    </source>
</evidence>
<dbReference type="Gene3D" id="3.30.1330.30">
    <property type="match status" value="1"/>
</dbReference>
<evidence type="ECO:0000259" key="1">
    <source>
        <dbReference type="Pfam" id="PF01248"/>
    </source>
</evidence>
<dbReference type="RefSeq" id="WP_151617799.1">
    <property type="nucleotide sequence ID" value="NZ_WBXO01000001.1"/>
</dbReference>
<evidence type="ECO:0000313" key="2">
    <source>
        <dbReference type="EMBL" id="KAB2954353.1"/>
    </source>
</evidence>
<feature type="domain" description="Ribosomal protein eL8/eL30/eS12/Gadd45" evidence="1">
    <location>
        <begin position="5"/>
        <end position="94"/>
    </location>
</feature>
<dbReference type="Pfam" id="PF01248">
    <property type="entry name" value="Ribosomal_L7Ae"/>
    <property type="match status" value="1"/>
</dbReference>
<dbReference type="Proteomes" id="UP000468766">
    <property type="component" value="Unassembled WGS sequence"/>
</dbReference>
<sequence>MDSAKFYALLGFARRAKKVASGETAVEANLKKGKVLLLILSEDGSEHSSEKYEQWCQDIGVKTVRFGTKIALGTALGQSPRTMVAILDEGFAKAIEQTLAN</sequence>
<comment type="caution">
    <text evidence="2">The sequence shown here is derived from an EMBL/GenBank/DDBJ whole genome shotgun (WGS) entry which is preliminary data.</text>
</comment>